<proteinExistence type="predicted"/>
<dbReference type="PANTHER" id="PTHR45789">
    <property type="entry name" value="FI18025P1"/>
    <property type="match status" value="1"/>
</dbReference>
<feature type="domain" description="HMG box" evidence="4">
    <location>
        <begin position="1"/>
        <end position="61"/>
    </location>
</feature>
<evidence type="ECO:0000256" key="3">
    <source>
        <dbReference type="PROSITE-ProRule" id="PRU00267"/>
    </source>
</evidence>
<dbReference type="EMBL" id="KN839855">
    <property type="protein sequence ID" value="KIJ62502.1"/>
    <property type="molecule type" value="Genomic_DNA"/>
</dbReference>
<dbReference type="InterPro" id="IPR051356">
    <property type="entry name" value="SOX/SOX-like_TF"/>
</dbReference>
<keyword evidence="6" id="KW-1185">Reference proteome</keyword>
<sequence length="66" mass="7977">IFRCDLVHQRKMQPKSEADDNNVSRLAGEIWREMTPKQKQPWLELAVQEKERHALLYPDYKYTPIH</sequence>
<evidence type="ECO:0000256" key="1">
    <source>
        <dbReference type="ARBA" id="ARBA00023125"/>
    </source>
</evidence>
<dbReference type="AlphaFoldDB" id="A0A0C9WDI2"/>
<dbReference type="SMART" id="SM00398">
    <property type="entry name" value="HMG"/>
    <property type="match status" value="1"/>
</dbReference>
<dbReference type="GO" id="GO:0000981">
    <property type="term" value="F:DNA-binding transcription factor activity, RNA polymerase II-specific"/>
    <property type="evidence" value="ECO:0007669"/>
    <property type="project" value="TreeGrafter"/>
</dbReference>
<reference evidence="5 6" key="1">
    <citation type="submission" date="2014-04" db="EMBL/GenBank/DDBJ databases">
        <title>Evolutionary Origins and Diversification of the Mycorrhizal Mutualists.</title>
        <authorList>
            <consortium name="DOE Joint Genome Institute"/>
            <consortium name="Mycorrhizal Genomics Consortium"/>
            <person name="Kohler A."/>
            <person name="Kuo A."/>
            <person name="Nagy L.G."/>
            <person name="Floudas D."/>
            <person name="Copeland A."/>
            <person name="Barry K.W."/>
            <person name="Cichocki N."/>
            <person name="Veneault-Fourrey C."/>
            <person name="LaButti K."/>
            <person name="Lindquist E.A."/>
            <person name="Lipzen A."/>
            <person name="Lundell T."/>
            <person name="Morin E."/>
            <person name="Murat C."/>
            <person name="Riley R."/>
            <person name="Ohm R."/>
            <person name="Sun H."/>
            <person name="Tunlid A."/>
            <person name="Henrissat B."/>
            <person name="Grigoriev I.V."/>
            <person name="Hibbett D.S."/>
            <person name="Martin F."/>
        </authorList>
    </citation>
    <scope>NUCLEOTIDE SEQUENCE [LARGE SCALE GENOMIC DNA]</scope>
    <source>
        <strain evidence="5 6">MD-312</strain>
    </source>
</reference>
<dbReference type="GO" id="GO:0000978">
    <property type="term" value="F:RNA polymerase II cis-regulatory region sequence-specific DNA binding"/>
    <property type="evidence" value="ECO:0007669"/>
    <property type="project" value="TreeGrafter"/>
</dbReference>
<dbReference type="PROSITE" id="PS50118">
    <property type="entry name" value="HMG_BOX_2"/>
    <property type="match status" value="1"/>
</dbReference>
<dbReference type="GO" id="GO:0005634">
    <property type="term" value="C:nucleus"/>
    <property type="evidence" value="ECO:0007669"/>
    <property type="project" value="UniProtKB-UniRule"/>
</dbReference>
<evidence type="ECO:0000259" key="4">
    <source>
        <dbReference type="PROSITE" id="PS50118"/>
    </source>
</evidence>
<feature type="non-terminal residue" evidence="5">
    <location>
        <position position="66"/>
    </location>
</feature>
<accession>A0A0C9WDI2</accession>
<protein>
    <recommendedName>
        <fullName evidence="4">HMG box domain-containing protein</fullName>
    </recommendedName>
</protein>
<evidence type="ECO:0000313" key="5">
    <source>
        <dbReference type="EMBL" id="KIJ62502.1"/>
    </source>
</evidence>
<evidence type="ECO:0000256" key="2">
    <source>
        <dbReference type="ARBA" id="ARBA00023242"/>
    </source>
</evidence>
<dbReference type="HOGENOM" id="CLU_082854_6_2_1"/>
<organism evidence="5 6">
    <name type="scientific">Hydnomerulius pinastri MD-312</name>
    <dbReference type="NCBI Taxonomy" id="994086"/>
    <lineage>
        <taxon>Eukaryota</taxon>
        <taxon>Fungi</taxon>
        <taxon>Dikarya</taxon>
        <taxon>Basidiomycota</taxon>
        <taxon>Agaricomycotina</taxon>
        <taxon>Agaricomycetes</taxon>
        <taxon>Agaricomycetidae</taxon>
        <taxon>Boletales</taxon>
        <taxon>Boletales incertae sedis</taxon>
        <taxon>Leucogyrophana</taxon>
    </lineage>
</organism>
<name>A0A0C9WDI2_9AGAM</name>
<gene>
    <name evidence="5" type="ORF">HYDPIDRAFT_51400</name>
</gene>
<feature type="non-terminal residue" evidence="5">
    <location>
        <position position="1"/>
    </location>
</feature>
<dbReference type="OrthoDB" id="6247875at2759"/>
<dbReference type="Proteomes" id="UP000053820">
    <property type="component" value="Unassembled WGS sequence"/>
</dbReference>
<dbReference type="Pfam" id="PF00505">
    <property type="entry name" value="HMG_box"/>
    <property type="match status" value="1"/>
</dbReference>
<feature type="DNA-binding region" description="HMG box" evidence="3">
    <location>
        <begin position="1"/>
        <end position="61"/>
    </location>
</feature>
<dbReference type="InterPro" id="IPR036910">
    <property type="entry name" value="HMG_box_dom_sf"/>
</dbReference>
<dbReference type="Gene3D" id="1.10.30.10">
    <property type="entry name" value="High mobility group box domain"/>
    <property type="match status" value="1"/>
</dbReference>
<dbReference type="InterPro" id="IPR009071">
    <property type="entry name" value="HMG_box_dom"/>
</dbReference>
<evidence type="ECO:0000313" key="6">
    <source>
        <dbReference type="Proteomes" id="UP000053820"/>
    </source>
</evidence>
<dbReference type="SUPFAM" id="SSF47095">
    <property type="entry name" value="HMG-box"/>
    <property type="match status" value="1"/>
</dbReference>
<dbReference type="PANTHER" id="PTHR45789:SF2">
    <property type="entry name" value="FI18025P1"/>
    <property type="match status" value="1"/>
</dbReference>
<keyword evidence="1 3" id="KW-0238">DNA-binding</keyword>
<keyword evidence="2 3" id="KW-0539">Nucleus</keyword>